<dbReference type="Proteomes" id="UP000234681">
    <property type="component" value="Chromosome 4"/>
</dbReference>
<sequence>MQVFEAVLCYCFQTFQFHLSDPNFKPLRTNHSRLFRFDLLALLQHHAHITSSWDVLIKFMFQFLLNGALD</sequence>
<dbReference type="AlphaFoldDB" id="A6IBK5"/>
<proteinExistence type="predicted"/>
<evidence type="ECO:0000313" key="2">
    <source>
        <dbReference type="Proteomes" id="UP000234681"/>
    </source>
</evidence>
<name>A6IBK5_RAT</name>
<evidence type="ECO:0000313" key="1">
    <source>
        <dbReference type="EMBL" id="EDL91473.1"/>
    </source>
</evidence>
<gene>
    <name evidence="1" type="ORF">rCG_55988</name>
</gene>
<accession>A6IBK5</accession>
<organism evidence="1 2">
    <name type="scientific">Rattus norvegicus</name>
    <name type="common">Rat</name>
    <dbReference type="NCBI Taxonomy" id="10116"/>
    <lineage>
        <taxon>Eukaryota</taxon>
        <taxon>Metazoa</taxon>
        <taxon>Chordata</taxon>
        <taxon>Craniata</taxon>
        <taxon>Vertebrata</taxon>
        <taxon>Euteleostomi</taxon>
        <taxon>Mammalia</taxon>
        <taxon>Eutheria</taxon>
        <taxon>Euarchontoglires</taxon>
        <taxon>Glires</taxon>
        <taxon>Rodentia</taxon>
        <taxon>Myomorpha</taxon>
        <taxon>Muroidea</taxon>
        <taxon>Muridae</taxon>
        <taxon>Murinae</taxon>
        <taxon>Rattus</taxon>
    </lineage>
</organism>
<protein>
    <submittedName>
        <fullName evidence="1">RCG55988</fullName>
    </submittedName>
</protein>
<reference evidence="2" key="1">
    <citation type="submission" date="2005-09" db="EMBL/GenBank/DDBJ databases">
        <authorList>
            <person name="Mural R.J."/>
            <person name="Li P.W."/>
            <person name="Adams M.D."/>
            <person name="Amanatides P.G."/>
            <person name="Baden-Tillson H."/>
            <person name="Barnstead M."/>
            <person name="Chin S.H."/>
            <person name="Dew I."/>
            <person name="Evans C.A."/>
            <person name="Ferriera S."/>
            <person name="Flanigan M."/>
            <person name="Fosler C."/>
            <person name="Glodek A."/>
            <person name="Gu Z."/>
            <person name="Holt R.A."/>
            <person name="Jennings D."/>
            <person name="Kraft C.L."/>
            <person name="Lu F."/>
            <person name="Nguyen T."/>
            <person name="Nusskern D.R."/>
            <person name="Pfannkoch C.M."/>
            <person name="Sitter C."/>
            <person name="Sutton G.G."/>
            <person name="Venter J.C."/>
            <person name="Wang Z."/>
            <person name="Woodage T."/>
            <person name="Zheng X.H."/>
            <person name="Zhong F."/>
        </authorList>
    </citation>
    <scope>NUCLEOTIDE SEQUENCE [LARGE SCALE GENOMIC DNA]</scope>
    <source>
        <strain>BN</strain>
        <strain evidence="2">Sprague-Dawley</strain>
    </source>
</reference>
<dbReference type="EMBL" id="CH473957">
    <property type="protein sequence ID" value="EDL91473.1"/>
    <property type="molecule type" value="Genomic_DNA"/>
</dbReference>